<dbReference type="Pfam" id="PF14433">
    <property type="entry name" value="SUKH-3"/>
    <property type="match status" value="1"/>
</dbReference>
<keyword evidence="2" id="KW-1185">Reference proteome</keyword>
<sequence length="158" mass="17817">MNGTPERRAIQELRDALSGTVAELEIHPMDVTDACHKYAEEGYEVTDRLREFLERYGELTVTWHWRGVKQELTTSVERTLESTHAMPRTLEILAKRLGQPLLLVGTVFDTEDAVLLAENRDILFYSDAGFQRVAGGFGQAVLAVVTDAWDKTFFGTAR</sequence>
<reference evidence="1 2" key="1">
    <citation type="submission" date="2024-06" db="EMBL/GenBank/DDBJ databases">
        <title>The Natural Products Discovery Center: Release of the First 8490 Sequenced Strains for Exploring Actinobacteria Biosynthetic Diversity.</title>
        <authorList>
            <person name="Kalkreuter E."/>
            <person name="Kautsar S.A."/>
            <person name="Yang D."/>
            <person name="Bader C.D."/>
            <person name="Teijaro C.N."/>
            <person name="Fluegel L."/>
            <person name="Davis C.M."/>
            <person name="Simpson J.R."/>
            <person name="Lauterbach L."/>
            <person name="Steele A.D."/>
            <person name="Gui C."/>
            <person name="Meng S."/>
            <person name="Li G."/>
            <person name="Viehrig K."/>
            <person name="Ye F."/>
            <person name="Su P."/>
            <person name="Kiefer A.F."/>
            <person name="Nichols A."/>
            <person name="Cepeda A.J."/>
            <person name="Yan W."/>
            <person name="Fan B."/>
            <person name="Jiang Y."/>
            <person name="Adhikari A."/>
            <person name="Zheng C.-J."/>
            <person name="Schuster L."/>
            <person name="Cowan T.M."/>
            <person name="Smanski M.J."/>
            <person name="Chevrette M.G."/>
            <person name="De Carvalho L.P.S."/>
            <person name="Shen B."/>
        </authorList>
    </citation>
    <scope>NUCLEOTIDE SEQUENCE [LARGE SCALE GENOMIC DNA]</scope>
    <source>
        <strain evidence="1 2">NPDC052347</strain>
    </source>
</reference>
<organism evidence="1 2">
    <name type="scientific">Streptomyces orinoci</name>
    <name type="common">Streptoverticillium orinoci</name>
    <dbReference type="NCBI Taxonomy" id="67339"/>
    <lineage>
        <taxon>Bacteria</taxon>
        <taxon>Bacillati</taxon>
        <taxon>Actinomycetota</taxon>
        <taxon>Actinomycetes</taxon>
        <taxon>Kitasatosporales</taxon>
        <taxon>Streptomycetaceae</taxon>
        <taxon>Streptomyces</taxon>
    </lineage>
</organism>
<accession>A0ABV3K0T0</accession>
<protein>
    <submittedName>
        <fullName evidence="1">SUKH-3 domain-containing protein</fullName>
    </submittedName>
</protein>
<comment type="caution">
    <text evidence="1">The sequence shown here is derived from an EMBL/GenBank/DDBJ whole genome shotgun (WGS) entry which is preliminary data.</text>
</comment>
<dbReference type="InterPro" id="IPR025850">
    <property type="entry name" value="SUKH-3"/>
</dbReference>
<evidence type="ECO:0000313" key="1">
    <source>
        <dbReference type="EMBL" id="MEV5508757.1"/>
    </source>
</evidence>
<proteinExistence type="predicted"/>
<name>A0ABV3K0T0_STRON</name>
<dbReference type="RefSeq" id="WP_109284717.1">
    <property type="nucleotide sequence ID" value="NZ_JBFAUK010000016.1"/>
</dbReference>
<dbReference type="EMBL" id="JBFAUK010000016">
    <property type="protein sequence ID" value="MEV5508757.1"/>
    <property type="molecule type" value="Genomic_DNA"/>
</dbReference>
<gene>
    <name evidence="1" type="ORF">AB0L16_20255</name>
</gene>
<evidence type="ECO:0000313" key="2">
    <source>
        <dbReference type="Proteomes" id="UP001552594"/>
    </source>
</evidence>
<dbReference type="Proteomes" id="UP001552594">
    <property type="component" value="Unassembled WGS sequence"/>
</dbReference>